<protein>
    <submittedName>
        <fullName evidence="1">Uncharacterized protein</fullName>
    </submittedName>
</protein>
<proteinExistence type="predicted"/>
<reference evidence="1 2" key="1">
    <citation type="submission" date="2023-07" db="EMBL/GenBank/DDBJ databases">
        <title>Protaetiibacter sp. nov WY-16 isolated from soil.</title>
        <authorList>
            <person name="Liu B."/>
            <person name="Wan Y."/>
        </authorList>
    </citation>
    <scope>NUCLEOTIDE SEQUENCE [LARGE SCALE GENOMIC DNA]</scope>
    <source>
        <strain evidence="1 2">WY-16</strain>
    </source>
</reference>
<dbReference type="RefSeq" id="WP_305002706.1">
    <property type="nucleotide sequence ID" value="NZ_JAUQUB010000001.1"/>
</dbReference>
<evidence type="ECO:0000313" key="2">
    <source>
        <dbReference type="Proteomes" id="UP001241072"/>
    </source>
</evidence>
<gene>
    <name evidence="1" type="ORF">Q5716_08840</name>
</gene>
<keyword evidence="2" id="KW-1185">Reference proteome</keyword>
<comment type="caution">
    <text evidence="1">The sequence shown here is derived from an EMBL/GenBank/DDBJ whole genome shotgun (WGS) entry which is preliminary data.</text>
</comment>
<name>A0ABT9BSK6_9MICO</name>
<evidence type="ECO:0000313" key="1">
    <source>
        <dbReference type="EMBL" id="MDO7882327.1"/>
    </source>
</evidence>
<sequence>MSDITVHNSHAGFGVIRAARTGRYERDLSDRKVVEAIWAKADKEARNSPNTQVIKHK</sequence>
<accession>A0ABT9BSK6</accession>
<dbReference type="EMBL" id="JAUQUB010000001">
    <property type="protein sequence ID" value="MDO7882327.1"/>
    <property type="molecule type" value="Genomic_DNA"/>
</dbReference>
<dbReference type="Proteomes" id="UP001241072">
    <property type="component" value="Unassembled WGS sequence"/>
</dbReference>
<organism evidence="1 2">
    <name type="scientific">Antiquaquibacter soli</name>
    <dbReference type="NCBI Taxonomy" id="3064523"/>
    <lineage>
        <taxon>Bacteria</taxon>
        <taxon>Bacillati</taxon>
        <taxon>Actinomycetota</taxon>
        <taxon>Actinomycetes</taxon>
        <taxon>Micrococcales</taxon>
        <taxon>Microbacteriaceae</taxon>
        <taxon>Antiquaquibacter</taxon>
    </lineage>
</organism>